<keyword evidence="1" id="KW-0732">Signal</keyword>
<reference evidence="2" key="1">
    <citation type="submission" date="2018-01" db="EMBL/GenBank/DDBJ databases">
        <title>An insight into the sialome of Amazonian anophelines.</title>
        <authorList>
            <person name="Ribeiro J.M."/>
            <person name="Scarpassa V."/>
            <person name="Calvo E."/>
        </authorList>
    </citation>
    <scope>NUCLEOTIDE SEQUENCE</scope>
    <source>
        <tissue evidence="2">Salivary glands</tissue>
    </source>
</reference>
<evidence type="ECO:0000256" key="1">
    <source>
        <dbReference type="SAM" id="SignalP"/>
    </source>
</evidence>
<name>A0A2M4B6F3_9DIPT</name>
<evidence type="ECO:0000313" key="2">
    <source>
        <dbReference type="EMBL" id="MBW48634.1"/>
    </source>
</evidence>
<proteinExistence type="predicted"/>
<accession>A0A2M4B6F3</accession>
<feature type="signal peptide" evidence="1">
    <location>
        <begin position="1"/>
        <end position="18"/>
    </location>
</feature>
<feature type="chain" id="PRO_5014811521" evidence="1">
    <location>
        <begin position="19"/>
        <end position="141"/>
    </location>
</feature>
<dbReference type="EMBL" id="GGFK01015313">
    <property type="protein sequence ID" value="MBW48634.1"/>
    <property type="molecule type" value="Transcribed_RNA"/>
</dbReference>
<protein>
    <submittedName>
        <fullName evidence="2">Putative secreted protein</fullName>
    </submittedName>
</protein>
<organism evidence="2">
    <name type="scientific">Anopheles triannulatus</name>
    <dbReference type="NCBI Taxonomy" id="58253"/>
    <lineage>
        <taxon>Eukaryota</taxon>
        <taxon>Metazoa</taxon>
        <taxon>Ecdysozoa</taxon>
        <taxon>Arthropoda</taxon>
        <taxon>Hexapoda</taxon>
        <taxon>Insecta</taxon>
        <taxon>Pterygota</taxon>
        <taxon>Neoptera</taxon>
        <taxon>Endopterygota</taxon>
        <taxon>Diptera</taxon>
        <taxon>Nematocera</taxon>
        <taxon>Culicoidea</taxon>
        <taxon>Culicidae</taxon>
        <taxon>Anophelinae</taxon>
        <taxon>Anopheles</taxon>
    </lineage>
</organism>
<sequence length="141" mass="15979">MVMRQMMLLWLLLRGARDNAIVRAVNTVRVDVRCVERVVRSPGHLTRWPWIDRFVDRLVRGRTLGTHATISSVQRLLVKVVMVVRHVVGINLASGTQIAVRTLGLGLTNGTGAHHVVRWLRLSSQMMVMVVMANRWIGRTP</sequence>
<dbReference type="AlphaFoldDB" id="A0A2M4B6F3"/>